<dbReference type="SMART" id="SM00304">
    <property type="entry name" value="HAMP"/>
    <property type="match status" value="2"/>
</dbReference>
<dbReference type="CDD" id="cd06225">
    <property type="entry name" value="HAMP"/>
    <property type="match status" value="1"/>
</dbReference>
<accession>A0ABU5P2U7</accession>
<evidence type="ECO:0000256" key="4">
    <source>
        <dbReference type="ARBA" id="ARBA00023136"/>
    </source>
</evidence>
<dbReference type="InterPro" id="IPR004089">
    <property type="entry name" value="MCPsignal_dom"/>
</dbReference>
<dbReference type="PROSITE" id="PS50885">
    <property type="entry name" value="HAMP"/>
    <property type="match status" value="1"/>
</dbReference>
<protein>
    <submittedName>
        <fullName evidence="11">Methyl-accepting chemotaxis protein</fullName>
    </submittedName>
</protein>
<keyword evidence="12" id="KW-1185">Reference proteome</keyword>
<evidence type="ECO:0000256" key="8">
    <source>
        <dbReference type="SAM" id="Phobius"/>
    </source>
</evidence>
<proteinExistence type="inferred from homology"/>
<dbReference type="PROSITE" id="PS50111">
    <property type="entry name" value="CHEMOTAXIS_TRANSDUC_2"/>
    <property type="match status" value="1"/>
</dbReference>
<dbReference type="SUPFAM" id="SSF58104">
    <property type="entry name" value="Methyl-accepting chemotaxis protein (MCP) signaling domain"/>
    <property type="match status" value="1"/>
</dbReference>
<keyword evidence="5 7" id="KW-0807">Transducer</keyword>
<evidence type="ECO:0000313" key="12">
    <source>
        <dbReference type="Proteomes" id="UP001305746"/>
    </source>
</evidence>
<sequence length="676" mass="73797">MKQLIYPAIALMNRLPMVYKFSLISILFLLPIGGLSWLVMSQLNQSVQTMTRGVEGLEQLRKVEELLAASMAYRDYRAPGVLKNEDALLAASDDQAETIDATLESLLAEQHSFDTSGSWAQQVTAIQEDWQALRADDNYQGNIDPQFKYYQEFVQKVLALLPATIEISGLGQDASRQNQLLLGLIREALPEARSVIGQARSYGTFALVEGQVGYALSEVLNGIYDQLTNRATLLEPALSVASDASDQFAGEAGNTLDRVNESLIVVRDLLELKVISPMRLEMPWPDYDGQIQAQLAHYDELAEAIFDVVQANLSSRLEQEVNQRRLIVVALIAILLVVVYLYVGFFMSVRNAINRFTEAARNVAAGDMTTHINLQNRDELGELTSEFNNMTDRIAELIRSVSRTTADVDSQASRVKDTASANSEAVARQMEESGQINEAMNQMVEAVNEVTESAHRVADSAGTAESDTETGRQVVADTVSTINRLATEISGAVEVINRVSEDSDNISQVLVEIKAIAEQTNLLALNAAIEAARAGEQGRGFAVVADEVRSLSQRTHKSTEEIEGMISRLQSGVKDAVSAMTNSREVTNTTVTKSGEVTEALDRIARGISVIVDMSHQIAQAAEEQSAVAKDVNTSVEQIGDLGQRTASNAEETLGSSREMSDLTASLQRLVEAFKV</sequence>
<keyword evidence="3 8" id="KW-1133">Transmembrane helix</keyword>
<dbReference type="CDD" id="cd11386">
    <property type="entry name" value="MCP_signal"/>
    <property type="match status" value="1"/>
</dbReference>
<comment type="caution">
    <text evidence="11">The sequence shown here is derived from an EMBL/GenBank/DDBJ whole genome shotgun (WGS) entry which is preliminary data.</text>
</comment>
<evidence type="ECO:0000256" key="7">
    <source>
        <dbReference type="PROSITE-ProRule" id="PRU00284"/>
    </source>
</evidence>
<feature type="transmembrane region" description="Helical" evidence="8">
    <location>
        <begin position="21"/>
        <end position="40"/>
    </location>
</feature>
<evidence type="ECO:0000259" key="9">
    <source>
        <dbReference type="PROSITE" id="PS50111"/>
    </source>
</evidence>
<evidence type="ECO:0000256" key="2">
    <source>
        <dbReference type="ARBA" id="ARBA00022692"/>
    </source>
</evidence>
<evidence type="ECO:0000256" key="6">
    <source>
        <dbReference type="ARBA" id="ARBA00029447"/>
    </source>
</evidence>
<evidence type="ECO:0000256" key="3">
    <source>
        <dbReference type="ARBA" id="ARBA00022989"/>
    </source>
</evidence>
<feature type="domain" description="HAMP" evidence="10">
    <location>
        <begin position="347"/>
        <end position="399"/>
    </location>
</feature>
<organism evidence="11 12">
    <name type="scientific">Marinobacter qingdaonensis</name>
    <dbReference type="NCBI Taxonomy" id="3108486"/>
    <lineage>
        <taxon>Bacteria</taxon>
        <taxon>Pseudomonadati</taxon>
        <taxon>Pseudomonadota</taxon>
        <taxon>Gammaproteobacteria</taxon>
        <taxon>Pseudomonadales</taxon>
        <taxon>Marinobacteraceae</taxon>
        <taxon>Marinobacter</taxon>
    </lineage>
</organism>
<dbReference type="SMART" id="SM00283">
    <property type="entry name" value="MA"/>
    <property type="match status" value="1"/>
</dbReference>
<keyword evidence="2 8" id="KW-0812">Transmembrane</keyword>
<dbReference type="Pfam" id="PF00672">
    <property type="entry name" value="HAMP"/>
    <property type="match status" value="1"/>
</dbReference>
<dbReference type="EMBL" id="JAYDCJ010000003">
    <property type="protein sequence ID" value="MEA1082393.1"/>
    <property type="molecule type" value="Genomic_DNA"/>
</dbReference>
<dbReference type="PANTHER" id="PTHR32089">
    <property type="entry name" value="METHYL-ACCEPTING CHEMOTAXIS PROTEIN MCPB"/>
    <property type="match status" value="1"/>
</dbReference>
<dbReference type="Proteomes" id="UP001305746">
    <property type="component" value="Unassembled WGS sequence"/>
</dbReference>
<feature type="transmembrane region" description="Helical" evidence="8">
    <location>
        <begin position="326"/>
        <end position="347"/>
    </location>
</feature>
<keyword evidence="4 8" id="KW-0472">Membrane</keyword>
<feature type="domain" description="Methyl-accepting transducer" evidence="9">
    <location>
        <begin position="404"/>
        <end position="640"/>
    </location>
</feature>
<dbReference type="PANTHER" id="PTHR32089:SF119">
    <property type="entry name" value="METHYL-ACCEPTING CHEMOTAXIS PROTEIN CTPL"/>
    <property type="match status" value="1"/>
</dbReference>
<dbReference type="InterPro" id="IPR003660">
    <property type="entry name" value="HAMP_dom"/>
</dbReference>
<dbReference type="Pfam" id="PF00015">
    <property type="entry name" value="MCPsignal"/>
    <property type="match status" value="1"/>
</dbReference>
<comment type="subcellular location">
    <subcellularLocation>
        <location evidence="1">Membrane</location>
        <topology evidence="1">Multi-pass membrane protein</topology>
    </subcellularLocation>
</comment>
<evidence type="ECO:0000259" key="10">
    <source>
        <dbReference type="PROSITE" id="PS50885"/>
    </source>
</evidence>
<dbReference type="RefSeq" id="WP_322856813.1">
    <property type="nucleotide sequence ID" value="NZ_JAYDCJ010000003.1"/>
</dbReference>
<evidence type="ECO:0000256" key="1">
    <source>
        <dbReference type="ARBA" id="ARBA00004141"/>
    </source>
</evidence>
<evidence type="ECO:0000313" key="11">
    <source>
        <dbReference type="EMBL" id="MEA1082393.1"/>
    </source>
</evidence>
<comment type="similarity">
    <text evidence="6">Belongs to the methyl-accepting chemotaxis (MCP) protein family.</text>
</comment>
<name>A0ABU5P2U7_9GAMM</name>
<evidence type="ECO:0000256" key="5">
    <source>
        <dbReference type="ARBA" id="ARBA00023224"/>
    </source>
</evidence>
<gene>
    <name evidence="11" type="ORF">U5822_17125</name>
</gene>
<reference evidence="11 12" key="1">
    <citation type="submission" date="2023-12" db="EMBL/GenBank/DDBJ databases">
        <title>Marinobacter qingdaonensis sp. nov., isolated from the intertidal sediment of Qingdao, PR China.</title>
        <authorList>
            <person name="Li Y."/>
        </authorList>
    </citation>
    <scope>NUCLEOTIDE SEQUENCE [LARGE SCALE GENOMIC DNA]</scope>
    <source>
        <strain evidence="11 12">ASW11-75</strain>
    </source>
</reference>
<dbReference type="Gene3D" id="1.10.287.950">
    <property type="entry name" value="Methyl-accepting chemotaxis protein"/>
    <property type="match status" value="1"/>
</dbReference>